<evidence type="ECO:0000313" key="2">
    <source>
        <dbReference type="Proteomes" id="UP000044071"/>
    </source>
</evidence>
<dbReference type="Proteomes" id="UP000044071">
    <property type="component" value="Unassembled WGS sequence"/>
</dbReference>
<dbReference type="EMBL" id="CCSB01000003">
    <property type="protein sequence ID" value="CDZ78598.1"/>
    <property type="molecule type" value="Genomic_DNA"/>
</dbReference>
<keyword evidence="2" id="KW-1185">Reference proteome</keyword>
<dbReference type="STRING" id="1034943.BN59_02908"/>
<accession>A0A078L3T0</accession>
<protein>
    <submittedName>
        <fullName evidence="1">Uncharacterized protein</fullName>
    </submittedName>
</protein>
<sequence>MFLARKKLKFFILLIVACLLALSYTKYSQSKKLTQIRELENFLGGKMTVTATNLEAKLLPPPYDFLLTQPLMTIGMEKYYQRTPVVQAVSILKNNKTQTFSRIITMFIDSNKTRNDANLAQKSKEEVVVELASITMNFAALPENVKNAVLTTKTPFGKLLTTNNISTNDVDRHYFALNCDAALTRYLHCKIGAPLYGRTNTIVSKDSGEWLARVVEILSGTACKDQACQNL</sequence>
<evidence type="ECO:0000313" key="1">
    <source>
        <dbReference type="EMBL" id="CDZ78598.1"/>
    </source>
</evidence>
<dbReference type="InterPro" id="IPR028978">
    <property type="entry name" value="Chorismate_lyase_/UTRA_dom_sf"/>
</dbReference>
<reference evidence="1 2" key="1">
    <citation type="submission" date="2014-06" db="EMBL/GenBank/DDBJ databases">
        <authorList>
            <person name="Urmite Genomes Urmite Genomes"/>
        </authorList>
    </citation>
    <scope>NUCLEOTIDE SEQUENCE [LARGE SCALE GENOMIC DNA]</scope>
</reference>
<gene>
    <name evidence="1" type="ORF">BN59_02908</name>
</gene>
<name>A0A078L3T0_9GAMM</name>
<dbReference type="SUPFAM" id="SSF64288">
    <property type="entry name" value="Chorismate lyase-like"/>
    <property type="match status" value="1"/>
</dbReference>
<dbReference type="AlphaFoldDB" id="A0A078L3T0"/>
<proteinExistence type="predicted"/>
<organism evidence="1 2">
    <name type="scientific">Legionella massiliensis</name>
    <dbReference type="NCBI Taxonomy" id="1034943"/>
    <lineage>
        <taxon>Bacteria</taxon>
        <taxon>Pseudomonadati</taxon>
        <taxon>Pseudomonadota</taxon>
        <taxon>Gammaproteobacteria</taxon>
        <taxon>Legionellales</taxon>
        <taxon>Legionellaceae</taxon>
        <taxon>Legionella</taxon>
    </lineage>
</organism>
<dbReference type="Gene3D" id="3.40.1410.10">
    <property type="entry name" value="Chorismate lyase-like"/>
    <property type="match status" value="1"/>
</dbReference>
<dbReference type="eggNOG" id="COG3161">
    <property type="taxonomic scope" value="Bacteria"/>
</dbReference>
<dbReference type="RefSeq" id="WP_044011723.1">
    <property type="nucleotide sequence ID" value="NZ_CCVW01000003.1"/>
</dbReference>